<keyword evidence="4" id="KW-1185">Reference proteome</keyword>
<dbReference type="PANTHER" id="PTHR22545:SF0">
    <property type="entry name" value="CENTROSOMAL PROTEIN OF 95 KDA"/>
    <property type="match status" value="1"/>
</dbReference>
<sequence>MPMETSQESNLVEEKDCVRLFNNLAFLCDDKIKPVERIEEINYEIIEKIFLSILKQRAIVSISRPESMTDKEKFANLVKFLSCDILNVPIDHIQPEDLVSSDPTSIYNLLEILAACEIYLPNNEESENLTEEANKIPSSEFAALSISLPPPSPSPSSSPSSSLHSKPWSSPTYSSSSINSFSSSTLSLSYDIDSSTSSLPAQSIPKSPSPQSLKNFPEQSTYSSRKSSKSILLSSPDSACVCSKLRDIGINTDPVSESVSNSSSLSEESSPLSTPYCSKAPETVDKMDKWTITEPYYPENKPQDNVINQCHQKFASYEELAAHRFALEIGHKIQRALKLEESTKHIEAKLAAITGELKVNTSNKQKPINRRKGFTPSVGKPRIMNRKVTAKQINSVSMRSNIYTRPLVSKELTHTQTKLSQRIRPKAYSKLRMTENGKFLFDEWRQQESALVDIHYKIKSSVSLDPNTQKIKQIQDRAMVREARTERARVHKLTTDLERRTCSKYLAAQSKEENLIKSQAQERLKDFREDLIAYKKMIKTQMEKEEVKRKRLLDAFQTYYQQQLSLIKEKIDQEEKNLIQRSKHHNVIYDKLRRELKSNLEKEIGRVISS</sequence>
<gene>
    <name evidence="3" type="primary">107361934</name>
</gene>
<dbReference type="GO" id="GO:0005813">
    <property type="term" value="C:centrosome"/>
    <property type="evidence" value="ECO:0007669"/>
    <property type="project" value="InterPro"/>
</dbReference>
<protein>
    <recommendedName>
        <fullName evidence="2">DUF5745 domain-containing protein</fullName>
    </recommendedName>
</protein>
<reference evidence="3" key="2">
    <citation type="submission" date="2015-06" db="UniProtKB">
        <authorList>
            <consortium name="EnsemblMetazoa"/>
        </authorList>
    </citation>
    <scope>IDENTIFICATION</scope>
</reference>
<accession>T1KA40</accession>
<proteinExistence type="predicted"/>
<evidence type="ECO:0000259" key="2">
    <source>
        <dbReference type="Pfam" id="PF19016"/>
    </source>
</evidence>
<feature type="compositionally biased region" description="Polar residues" evidence="1">
    <location>
        <begin position="204"/>
        <end position="219"/>
    </location>
</feature>
<feature type="compositionally biased region" description="Low complexity" evidence="1">
    <location>
        <begin position="254"/>
        <end position="273"/>
    </location>
</feature>
<feature type="region of interest" description="Disordered" evidence="1">
    <location>
        <begin position="147"/>
        <end position="166"/>
    </location>
</feature>
<dbReference type="EnsemblMetazoa" id="tetur07g07170.1">
    <property type="protein sequence ID" value="tetur07g07170.1"/>
    <property type="gene ID" value="tetur07g07170"/>
</dbReference>
<dbReference type="OrthoDB" id="545730at2759"/>
<dbReference type="AlphaFoldDB" id="T1KA40"/>
<feature type="domain" description="DUF5745" evidence="2">
    <location>
        <begin position="76"/>
        <end position="116"/>
    </location>
</feature>
<dbReference type="Pfam" id="PF19016">
    <property type="entry name" value="DUF5745"/>
    <property type="match status" value="1"/>
</dbReference>
<dbReference type="EMBL" id="CAEY01001894">
    <property type="status" value="NOT_ANNOTATED_CDS"/>
    <property type="molecule type" value="Genomic_DNA"/>
</dbReference>
<feature type="region of interest" description="Disordered" evidence="1">
    <location>
        <begin position="253"/>
        <end position="278"/>
    </location>
</feature>
<reference evidence="4" key="1">
    <citation type="submission" date="2011-08" db="EMBL/GenBank/DDBJ databases">
        <authorList>
            <person name="Rombauts S."/>
        </authorList>
    </citation>
    <scope>NUCLEOTIDE SEQUENCE</scope>
    <source>
        <strain evidence="4">London</strain>
    </source>
</reference>
<feature type="region of interest" description="Disordered" evidence="1">
    <location>
        <begin position="197"/>
        <end position="222"/>
    </location>
</feature>
<evidence type="ECO:0000313" key="4">
    <source>
        <dbReference type="Proteomes" id="UP000015104"/>
    </source>
</evidence>
<dbReference type="OMA" id="KATNTEP"/>
<evidence type="ECO:0000256" key="1">
    <source>
        <dbReference type="SAM" id="MobiDB-lite"/>
    </source>
</evidence>
<dbReference type="KEGG" id="tut:107361934"/>
<name>T1KA40_TETUR</name>
<dbReference type="InterPro" id="IPR026619">
    <property type="entry name" value="CEP95"/>
</dbReference>
<evidence type="ECO:0000313" key="3">
    <source>
        <dbReference type="EnsemblMetazoa" id="tetur07g07170.1"/>
    </source>
</evidence>
<organism evidence="3 4">
    <name type="scientific">Tetranychus urticae</name>
    <name type="common">Two-spotted spider mite</name>
    <dbReference type="NCBI Taxonomy" id="32264"/>
    <lineage>
        <taxon>Eukaryota</taxon>
        <taxon>Metazoa</taxon>
        <taxon>Ecdysozoa</taxon>
        <taxon>Arthropoda</taxon>
        <taxon>Chelicerata</taxon>
        <taxon>Arachnida</taxon>
        <taxon>Acari</taxon>
        <taxon>Acariformes</taxon>
        <taxon>Trombidiformes</taxon>
        <taxon>Prostigmata</taxon>
        <taxon>Eleutherengona</taxon>
        <taxon>Raphignathae</taxon>
        <taxon>Tetranychoidea</taxon>
        <taxon>Tetranychidae</taxon>
        <taxon>Tetranychus</taxon>
    </lineage>
</organism>
<dbReference type="PANTHER" id="PTHR22545">
    <property type="entry name" value="CENTROSOMAL PROTEIN OF 95 KDA"/>
    <property type="match status" value="1"/>
</dbReference>
<dbReference type="Proteomes" id="UP000015104">
    <property type="component" value="Unassembled WGS sequence"/>
</dbReference>
<feature type="compositionally biased region" description="Low complexity" evidence="1">
    <location>
        <begin position="157"/>
        <end position="166"/>
    </location>
</feature>
<dbReference type="GO" id="GO:0000922">
    <property type="term" value="C:spindle pole"/>
    <property type="evidence" value="ECO:0007669"/>
    <property type="project" value="InterPro"/>
</dbReference>
<dbReference type="HOGENOM" id="CLU_447862_0_0_1"/>
<dbReference type="InterPro" id="IPR044039">
    <property type="entry name" value="DUF5745"/>
</dbReference>